<dbReference type="GO" id="GO:0003723">
    <property type="term" value="F:RNA binding"/>
    <property type="evidence" value="ECO:0007669"/>
    <property type="project" value="UniProtKB-KW"/>
</dbReference>
<dbReference type="InterPro" id="IPR001650">
    <property type="entry name" value="Helicase_C-like"/>
</dbReference>
<keyword evidence="23" id="KW-1185">Reference proteome</keyword>
<feature type="short sequence motif" description="Q motif" evidence="17">
    <location>
        <begin position="6"/>
        <end position="34"/>
    </location>
</feature>
<evidence type="ECO:0000256" key="12">
    <source>
        <dbReference type="ARBA" id="ARBA00047984"/>
    </source>
</evidence>
<evidence type="ECO:0000259" key="20">
    <source>
        <dbReference type="PROSITE" id="PS51194"/>
    </source>
</evidence>
<evidence type="ECO:0000313" key="22">
    <source>
        <dbReference type="Ensembl" id="ENSOMYP00000097481.2"/>
    </source>
</evidence>
<sequence length="559" mass="62741">MATDRLQFHEMGIDDRILKALADLGWAQPTLIQEKAIPLALEGKDILARARTGSGKTAAYAVPVIQRILTSKQNVREQAVRVLILVPTKELGQQVQAMIRQLTAYCARDVRVADISGKADLSAQRPILMEKPDVVVGTPSRVLAHLSAQSLDLQASLETLVIDEADLLFSFGFEADLKSLLCHLPKIYQSFLMSATLSEDVQALKELLLHNPVILKLQGSQLPDSSQLQQYSVQCEEEDKFLLIYTLLKLHLVQGKTLVFVGAVERCYRLKLFLEQFSIPTCVLNSELPVHSRCHIITQFNQGFYDYIIATDEQVLADPTTTAQAAEGKGKKKKKNAGRAKDKEYGVSRGIDFQNVSNVINFDFPTTVESYIHRVGRTARADNPGTALTFISHTELPLLAEVEDALIGDNTECALKPYGFKMEEIEGFRYRCRDAMRSVTKQAVREARLKEIKQELLNSEKLKTYFEDNPRDLQLLRHDKDLHPAVIKPHLKNVPEYLIPPTLRGVANPMSGRKRRRREKPKPDGVVKTTFKKDFRGKNPLKSFHYTGGRSRGGKAGKS</sequence>
<feature type="domain" description="DEAD-box RNA helicase Q" evidence="21">
    <location>
        <begin position="6"/>
        <end position="34"/>
    </location>
</feature>
<feature type="compositionally biased region" description="Basic and acidic residues" evidence="18">
    <location>
        <begin position="521"/>
        <end position="537"/>
    </location>
</feature>
<keyword evidence="8" id="KW-0067">ATP-binding</keyword>
<evidence type="ECO:0000256" key="13">
    <source>
        <dbReference type="ARBA" id="ARBA00058156"/>
    </source>
</evidence>
<name>A0A8C7UU71_ONCMY</name>
<dbReference type="InterPro" id="IPR014014">
    <property type="entry name" value="RNA_helicase_DEAD_Q_motif"/>
</dbReference>
<dbReference type="EC" id="3.6.4.13" evidence="2"/>
<evidence type="ECO:0000256" key="4">
    <source>
        <dbReference type="ARBA" id="ARBA00022552"/>
    </source>
</evidence>
<evidence type="ECO:0000256" key="5">
    <source>
        <dbReference type="ARBA" id="ARBA00022741"/>
    </source>
</evidence>
<gene>
    <name evidence="22" type="primary">ddx56</name>
</gene>
<dbReference type="GO" id="GO:0005730">
    <property type="term" value="C:nucleolus"/>
    <property type="evidence" value="ECO:0007669"/>
    <property type="project" value="UniProtKB-SubCell"/>
</dbReference>
<dbReference type="Pfam" id="PF00270">
    <property type="entry name" value="DEAD"/>
    <property type="match status" value="1"/>
</dbReference>
<evidence type="ECO:0000256" key="6">
    <source>
        <dbReference type="ARBA" id="ARBA00022801"/>
    </source>
</evidence>
<evidence type="ECO:0000259" key="19">
    <source>
        <dbReference type="PROSITE" id="PS51192"/>
    </source>
</evidence>
<evidence type="ECO:0000256" key="3">
    <source>
        <dbReference type="ARBA" id="ARBA00022517"/>
    </source>
</evidence>
<feature type="domain" description="Helicase ATP-binding" evidence="19">
    <location>
        <begin position="37"/>
        <end position="215"/>
    </location>
</feature>
<dbReference type="Pfam" id="PF00271">
    <property type="entry name" value="Helicase_C"/>
    <property type="match status" value="2"/>
</dbReference>
<dbReference type="FunFam" id="3.40.50.300:FF:001046">
    <property type="entry name" value="Probable ATP-dependent RNA helicase ddx56"/>
    <property type="match status" value="1"/>
</dbReference>
<dbReference type="AlphaFoldDB" id="A0A8C7UU71"/>
<dbReference type="Ensembl" id="ENSOMYT00000105882.2">
    <property type="protein sequence ID" value="ENSOMYP00000097481.2"/>
    <property type="gene ID" value="ENSOMYG00000044322.2"/>
</dbReference>
<reference evidence="22" key="1">
    <citation type="submission" date="2020-07" db="EMBL/GenBank/DDBJ databases">
        <title>A long reads based de novo assembly of the rainbow trout Arlee double haploid line genome.</title>
        <authorList>
            <person name="Gao G."/>
            <person name="Palti Y."/>
        </authorList>
    </citation>
    <scope>NUCLEOTIDE SEQUENCE [LARGE SCALE GENOMIC DNA]</scope>
</reference>
<keyword evidence="9" id="KW-0694">RNA-binding</keyword>
<dbReference type="InterPro" id="IPR050079">
    <property type="entry name" value="DEAD_box_RNA_helicase"/>
</dbReference>
<evidence type="ECO:0000256" key="8">
    <source>
        <dbReference type="ARBA" id="ARBA00022840"/>
    </source>
</evidence>
<dbReference type="InterPro" id="IPR014001">
    <property type="entry name" value="Helicase_ATP-bd"/>
</dbReference>
<dbReference type="InterPro" id="IPR027417">
    <property type="entry name" value="P-loop_NTPase"/>
</dbReference>
<evidence type="ECO:0000256" key="2">
    <source>
        <dbReference type="ARBA" id="ARBA00012552"/>
    </source>
</evidence>
<evidence type="ECO:0000259" key="21">
    <source>
        <dbReference type="PROSITE" id="PS51195"/>
    </source>
</evidence>
<evidence type="ECO:0000256" key="10">
    <source>
        <dbReference type="ARBA" id="ARBA00023242"/>
    </source>
</evidence>
<dbReference type="PROSITE" id="PS51192">
    <property type="entry name" value="HELICASE_ATP_BIND_1"/>
    <property type="match status" value="1"/>
</dbReference>
<comment type="similarity">
    <text evidence="11">Belongs to the DEAD box helicase family. DDX56/DBP9 subfamily.</text>
</comment>
<keyword evidence="5" id="KW-0547">Nucleotide-binding</keyword>
<evidence type="ECO:0000313" key="23">
    <source>
        <dbReference type="Proteomes" id="UP000694395"/>
    </source>
</evidence>
<accession>A0A8C7UU71</accession>
<comment type="subunit">
    <text evidence="14">May form homooligomeric complexes. Interacts with IRF3. Interacts with OCT4 and POU5F1.</text>
</comment>
<dbReference type="GO" id="GO:0016787">
    <property type="term" value="F:hydrolase activity"/>
    <property type="evidence" value="ECO:0007669"/>
    <property type="project" value="UniProtKB-KW"/>
</dbReference>
<dbReference type="RefSeq" id="XP_021446279.2">
    <property type="nucleotide sequence ID" value="XM_021590604.2"/>
</dbReference>
<comment type="subcellular location">
    <subcellularLocation>
        <location evidence="1">Nucleus</location>
        <location evidence="1">Nucleolus</location>
    </subcellularLocation>
</comment>
<dbReference type="Proteomes" id="UP000694395">
    <property type="component" value="Chromosome Y"/>
</dbReference>
<keyword evidence="7" id="KW-0347">Helicase</keyword>
<dbReference type="GO" id="GO:0003724">
    <property type="term" value="F:RNA helicase activity"/>
    <property type="evidence" value="ECO:0007669"/>
    <property type="project" value="UniProtKB-EC"/>
</dbReference>
<reference evidence="22" key="3">
    <citation type="submission" date="2025-09" db="UniProtKB">
        <authorList>
            <consortium name="Ensembl"/>
        </authorList>
    </citation>
    <scope>IDENTIFICATION</scope>
</reference>
<dbReference type="PANTHER" id="PTHR47959">
    <property type="entry name" value="ATP-DEPENDENT RNA HELICASE RHLE-RELATED"/>
    <property type="match status" value="1"/>
</dbReference>
<evidence type="ECO:0000256" key="16">
    <source>
        <dbReference type="ARBA" id="ARBA00075547"/>
    </source>
</evidence>
<reference evidence="22" key="2">
    <citation type="submission" date="2025-08" db="UniProtKB">
        <authorList>
            <consortium name="Ensembl"/>
        </authorList>
    </citation>
    <scope>IDENTIFICATION</scope>
</reference>
<keyword evidence="3" id="KW-0690">Ribosome biogenesis</keyword>
<dbReference type="CTD" id="54606"/>
<dbReference type="SUPFAM" id="SSF52540">
    <property type="entry name" value="P-loop containing nucleoside triphosphate hydrolases"/>
    <property type="match status" value="2"/>
</dbReference>
<dbReference type="GeneTree" id="ENSGT00550000074946"/>
<dbReference type="FunFam" id="3.40.50.300:FF:000939">
    <property type="entry name" value="Probable ATP-dependent RNA helicase DDX56"/>
    <property type="match status" value="1"/>
</dbReference>
<dbReference type="CDD" id="cd17961">
    <property type="entry name" value="DEADc_DDX56"/>
    <property type="match status" value="1"/>
</dbReference>
<keyword evidence="10" id="KW-0539">Nucleus</keyword>
<dbReference type="GeneID" id="110509612"/>
<evidence type="ECO:0000256" key="15">
    <source>
        <dbReference type="ARBA" id="ARBA00072895"/>
    </source>
</evidence>
<organism evidence="22 23">
    <name type="scientific">Oncorhynchus mykiss</name>
    <name type="common">Rainbow trout</name>
    <name type="synonym">Salmo gairdneri</name>
    <dbReference type="NCBI Taxonomy" id="8022"/>
    <lineage>
        <taxon>Eukaryota</taxon>
        <taxon>Metazoa</taxon>
        <taxon>Chordata</taxon>
        <taxon>Craniata</taxon>
        <taxon>Vertebrata</taxon>
        <taxon>Euteleostomi</taxon>
        <taxon>Actinopterygii</taxon>
        <taxon>Neopterygii</taxon>
        <taxon>Teleostei</taxon>
        <taxon>Protacanthopterygii</taxon>
        <taxon>Salmoniformes</taxon>
        <taxon>Salmonidae</taxon>
        <taxon>Salmoninae</taxon>
        <taxon>Oncorhynchus</taxon>
    </lineage>
</organism>
<evidence type="ECO:0000256" key="7">
    <source>
        <dbReference type="ARBA" id="ARBA00022806"/>
    </source>
</evidence>
<dbReference type="InterPro" id="IPR011545">
    <property type="entry name" value="DEAD/DEAH_box_helicase_dom"/>
</dbReference>
<evidence type="ECO:0000256" key="14">
    <source>
        <dbReference type="ARBA" id="ARBA00066108"/>
    </source>
</evidence>
<dbReference type="PANTHER" id="PTHR47959:SF21">
    <property type="entry name" value="DEAD-BOX HELICASE 56"/>
    <property type="match status" value="1"/>
</dbReference>
<evidence type="ECO:0000256" key="18">
    <source>
        <dbReference type="SAM" id="MobiDB-lite"/>
    </source>
</evidence>
<dbReference type="SMART" id="SM00490">
    <property type="entry name" value="HELICc"/>
    <property type="match status" value="1"/>
</dbReference>
<proteinExistence type="inferred from homology"/>
<dbReference type="GO" id="GO:0005829">
    <property type="term" value="C:cytosol"/>
    <property type="evidence" value="ECO:0007669"/>
    <property type="project" value="TreeGrafter"/>
</dbReference>
<dbReference type="SMART" id="SM00487">
    <property type="entry name" value="DEXDc"/>
    <property type="match status" value="1"/>
</dbReference>
<comment type="catalytic activity">
    <reaction evidence="12">
        <text>ATP + H2O = ADP + phosphate + H(+)</text>
        <dbReference type="Rhea" id="RHEA:13065"/>
        <dbReference type="ChEBI" id="CHEBI:15377"/>
        <dbReference type="ChEBI" id="CHEBI:15378"/>
        <dbReference type="ChEBI" id="CHEBI:30616"/>
        <dbReference type="ChEBI" id="CHEBI:43474"/>
        <dbReference type="ChEBI" id="CHEBI:456216"/>
        <dbReference type="EC" id="3.6.4.13"/>
    </reaction>
</comment>
<dbReference type="CDD" id="cd18787">
    <property type="entry name" value="SF2_C_DEAD"/>
    <property type="match status" value="1"/>
</dbReference>
<evidence type="ECO:0000256" key="9">
    <source>
        <dbReference type="ARBA" id="ARBA00022884"/>
    </source>
</evidence>
<dbReference type="KEGG" id="omy:110509612"/>
<dbReference type="Gene3D" id="3.40.50.300">
    <property type="entry name" value="P-loop containing nucleotide triphosphate hydrolases"/>
    <property type="match status" value="2"/>
</dbReference>
<feature type="region of interest" description="Disordered" evidence="18">
    <location>
        <begin position="505"/>
        <end position="559"/>
    </location>
</feature>
<evidence type="ECO:0000256" key="17">
    <source>
        <dbReference type="PROSITE-ProRule" id="PRU00552"/>
    </source>
</evidence>
<evidence type="ECO:0000256" key="1">
    <source>
        <dbReference type="ARBA" id="ARBA00004604"/>
    </source>
</evidence>
<dbReference type="PROSITE" id="PS51195">
    <property type="entry name" value="Q_MOTIF"/>
    <property type="match status" value="1"/>
</dbReference>
<comment type="function">
    <text evidence="13">Nucleolar RNA helicase that plays a role in various biological processes including innate immunity, ribosome biogenesis or nucleolus organization. Plays an essential role in maintaining nucleolar integrity in planarian stem cells. Maintains embryonic stem cells proliferation by conventional regulation of ribosome assembly and interaction with OCT4 and POU5F1 complex. Regulates antiviral innate immunity by inhibiting the virus-triggered signaling nuclear translocation of IRF3. Mechanistically, acts by disrupting the interaction between IRF3 and importin IPO5. May play a role in later stages of the processing of the pre-ribosomal particles leading to mature 60S ribosomal subunits. Has intrinsic ATPase activity.</text>
</comment>
<dbReference type="GO" id="GO:0005524">
    <property type="term" value="F:ATP binding"/>
    <property type="evidence" value="ECO:0007669"/>
    <property type="project" value="UniProtKB-KW"/>
</dbReference>
<keyword evidence="4" id="KW-0698">rRNA processing</keyword>
<dbReference type="GO" id="GO:0006364">
    <property type="term" value="P:rRNA processing"/>
    <property type="evidence" value="ECO:0007669"/>
    <property type="project" value="UniProtKB-KW"/>
</dbReference>
<feature type="domain" description="Helicase C-terminal" evidence="20">
    <location>
        <begin position="227"/>
        <end position="426"/>
    </location>
</feature>
<keyword evidence="6" id="KW-0378">Hydrolase</keyword>
<dbReference type="OrthoDB" id="1191041at2759"/>
<dbReference type="PROSITE" id="PS51194">
    <property type="entry name" value="HELICASE_CTER"/>
    <property type="match status" value="1"/>
</dbReference>
<evidence type="ECO:0000256" key="11">
    <source>
        <dbReference type="ARBA" id="ARBA00038041"/>
    </source>
</evidence>
<protein>
    <recommendedName>
        <fullName evidence="15">Probable ATP-dependent RNA helicase DDX56</fullName>
        <ecNumber evidence="2">3.6.4.13</ecNumber>
    </recommendedName>
    <alternativeName>
        <fullName evidence="16">DEAD box protein 56</fullName>
    </alternativeName>
</protein>